<keyword evidence="9" id="KW-1185">Reference proteome</keyword>
<dbReference type="OrthoDB" id="165342at2759"/>
<organism evidence="8 9">
    <name type="scientific">Strongylocentrotus purpuratus</name>
    <name type="common">Purple sea urchin</name>
    <dbReference type="NCBI Taxonomy" id="7668"/>
    <lineage>
        <taxon>Eukaryota</taxon>
        <taxon>Metazoa</taxon>
        <taxon>Echinodermata</taxon>
        <taxon>Eleutherozoa</taxon>
        <taxon>Echinozoa</taxon>
        <taxon>Echinoidea</taxon>
        <taxon>Euechinoidea</taxon>
        <taxon>Echinacea</taxon>
        <taxon>Camarodonta</taxon>
        <taxon>Echinidea</taxon>
        <taxon>Strongylocentrotidae</taxon>
        <taxon>Strongylocentrotus</taxon>
    </lineage>
</organism>
<dbReference type="FunFam" id="3.90.190.10:FF:000208">
    <property type="entry name" value="Vh5 dual specificity phosphatase, putative"/>
    <property type="match status" value="1"/>
</dbReference>
<reference evidence="8" key="2">
    <citation type="submission" date="2021-01" db="UniProtKB">
        <authorList>
            <consortium name="EnsemblMetazoa"/>
        </authorList>
    </citation>
    <scope>IDENTIFICATION</scope>
</reference>
<feature type="region of interest" description="Disordered" evidence="5">
    <location>
        <begin position="202"/>
        <end position="250"/>
    </location>
</feature>
<feature type="compositionally biased region" description="Basic and acidic residues" evidence="5">
    <location>
        <begin position="213"/>
        <end position="228"/>
    </location>
</feature>
<feature type="compositionally biased region" description="Polar residues" evidence="5">
    <location>
        <begin position="514"/>
        <end position="532"/>
    </location>
</feature>
<dbReference type="GO" id="GO:0007165">
    <property type="term" value="P:signal transduction"/>
    <property type="evidence" value="ECO:0000318"/>
    <property type="project" value="GO_Central"/>
</dbReference>
<evidence type="ECO:0000313" key="8">
    <source>
        <dbReference type="EnsemblMetazoa" id="XP_011675854"/>
    </source>
</evidence>
<dbReference type="RefSeq" id="XP_011675854.1">
    <property type="nucleotide sequence ID" value="XM_011677552.2"/>
</dbReference>
<feature type="compositionally biased region" description="Polar residues" evidence="5">
    <location>
        <begin position="233"/>
        <end position="248"/>
    </location>
</feature>
<dbReference type="GO" id="GO:0005737">
    <property type="term" value="C:cytoplasm"/>
    <property type="evidence" value="ECO:0000318"/>
    <property type="project" value="GO_Central"/>
</dbReference>
<dbReference type="EC" id="3.1.3.48" evidence="2"/>
<feature type="region of interest" description="Disordered" evidence="5">
    <location>
        <begin position="475"/>
        <end position="600"/>
    </location>
</feature>
<feature type="compositionally biased region" description="Basic residues" evidence="5">
    <location>
        <begin position="725"/>
        <end position="740"/>
    </location>
</feature>
<dbReference type="GO" id="GO:0008330">
    <property type="term" value="F:protein tyrosine/threonine phosphatase activity"/>
    <property type="evidence" value="ECO:0000318"/>
    <property type="project" value="GO_Central"/>
</dbReference>
<dbReference type="InterPro" id="IPR000387">
    <property type="entry name" value="Tyr_Pase_dom"/>
</dbReference>
<dbReference type="PANTHER" id="PTHR10159">
    <property type="entry name" value="DUAL SPECIFICITY PROTEIN PHOSPHATASE"/>
    <property type="match status" value="1"/>
</dbReference>
<dbReference type="InterPro" id="IPR008343">
    <property type="entry name" value="MKP"/>
</dbReference>
<dbReference type="AlphaFoldDB" id="A0A7M7HKK5"/>
<dbReference type="GO" id="GO:0043409">
    <property type="term" value="P:negative regulation of MAPK cascade"/>
    <property type="evidence" value="ECO:0000318"/>
    <property type="project" value="GO_Central"/>
</dbReference>
<feature type="region of interest" description="Disordered" evidence="5">
    <location>
        <begin position="712"/>
        <end position="743"/>
    </location>
</feature>
<sequence length="806" mass="87776">MVIQVERNVKTVAAGGKDRGYTSFQSCFPYLCESQNRPPCPARAPLSQPCLPVTNTGPTRVLGFLYLGSQQDVMSEECLKNYGINYVLNVSRSCPIPEFLPQTHFHRIPVRDNHGEKILPWFDEALEFIDKVRSANGSVIVHCLAGISRSPTVAIAFIMRYLNMNVDEAYKYVKEKRATISPNFNFLGQLLEYEKIIRTRQGLPSTLQPSGPPKEDVEPSEMKEKEEGACASEHSSMLTSPKAESSKVTYPRKGLEESMLPMRPNIRKLSLENLSLPLKCSYMPGKASPRLSRTLPRVTFADAPTTPTSENKSIKRSLSRDALTEVGTQTLVTEKRSTSHLTLDLMSAPSRTLQRPTGLDVKKTVLLLNSPGDSKKSRSLCNSPSGLLEQLAWGTSHLSVHSPEVRNNNPFVEACAKFQAQQTGLSTGIQRSHPENSKSKVERKKLKLEGLISNSETICAEVQAAENLIPAASGSSVLTAPASPSTSRSQRHKHSETSVGFQFGRSRINHPDPASSNTRVANSSATQDQQKPSALKKPTFGPQNSPPPIQSSAAVVGGNVSNPFFSRQSSGQSVTSDLSLSSTASPALDPSGSSWMHGSVSSGISPDINLSSAASSACSSANLKPDSSQKSKGLTDMETPQVLPSGWNPFSFPQAKADDSPTSRGDSEVWQKRKESGNSVEESSQSQKIHQSPTTAMDRVATYITKCNFGSPDVSDSDSSEPTHPHKKKCNNKKRPKLHPSIRSQSCEEIGSCSREVVTSEIVVSARREILEYGRSALDQDEEDFDTRSLSSQRSLSSSCEMIEVS</sequence>
<evidence type="ECO:0000256" key="2">
    <source>
        <dbReference type="ARBA" id="ARBA00013064"/>
    </source>
</evidence>
<dbReference type="GeneID" id="582330"/>
<feature type="domain" description="Tyrosine specific protein phosphatases" evidence="7">
    <location>
        <begin position="126"/>
        <end position="177"/>
    </location>
</feature>
<feature type="compositionally biased region" description="Polar residues" evidence="5">
    <location>
        <begin position="677"/>
        <end position="695"/>
    </location>
</feature>
<feature type="region of interest" description="Disordered" evidence="5">
    <location>
        <begin position="618"/>
        <end position="696"/>
    </location>
</feature>
<dbReference type="PROSITE" id="PS50056">
    <property type="entry name" value="TYR_PHOSPHATASE_2"/>
    <property type="match status" value="1"/>
</dbReference>
<evidence type="ECO:0000256" key="4">
    <source>
        <dbReference type="ARBA" id="ARBA00022912"/>
    </source>
</evidence>
<feature type="domain" description="Tyrosine-protein phosphatase" evidence="6">
    <location>
        <begin position="57"/>
        <end position="199"/>
    </location>
</feature>
<dbReference type="CDD" id="cd14568">
    <property type="entry name" value="DSP_MKP_classIII"/>
    <property type="match status" value="1"/>
</dbReference>
<evidence type="ECO:0000256" key="5">
    <source>
        <dbReference type="SAM" id="MobiDB-lite"/>
    </source>
</evidence>
<dbReference type="Proteomes" id="UP000007110">
    <property type="component" value="Unassembled WGS sequence"/>
</dbReference>
<dbReference type="SMART" id="SM00195">
    <property type="entry name" value="DSPc"/>
    <property type="match status" value="1"/>
</dbReference>
<feature type="region of interest" description="Disordered" evidence="5">
    <location>
        <begin position="776"/>
        <end position="806"/>
    </location>
</feature>
<dbReference type="InterPro" id="IPR000340">
    <property type="entry name" value="Dual-sp_phosphatase_cat-dom"/>
</dbReference>
<evidence type="ECO:0000313" key="9">
    <source>
        <dbReference type="Proteomes" id="UP000007110"/>
    </source>
</evidence>
<evidence type="ECO:0000256" key="1">
    <source>
        <dbReference type="ARBA" id="ARBA00008601"/>
    </source>
</evidence>
<dbReference type="PROSITE" id="PS00383">
    <property type="entry name" value="TYR_PHOSPHATASE_1"/>
    <property type="match status" value="1"/>
</dbReference>
<proteinExistence type="inferred from homology"/>
<feature type="compositionally biased region" description="Polar residues" evidence="5">
    <location>
        <begin position="559"/>
        <end position="585"/>
    </location>
</feature>
<feature type="compositionally biased region" description="Low complexity" evidence="5">
    <location>
        <begin position="591"/>
        <end position="600"/>
    </location>
</feature>
<accession>A0A7M7HKK5</accession>
<feature type="compositionally biased region" description="Polar residues" evidence="5">
    <location>
        <begin position="475"/>
        <end position="488"/>
    </location>
</feature>
<keyword evidence="4" id="KW-0904">Protein phosphatase</keyword>
<dbReference type="PANTHER" id="PTHR10159:SF533">
    <property type="entry name" value="TYROSINE-PROTEIN PHOSPHATASE VHP-1"/>
    <property type="match status" value="1"/>
</dbReference>
<dbReference type="PRINTS" id="PR01764">
    <property type="entry name" value="MAPKPHPHTASE"/>
</dbReference>
<comment type="similarity">
    <text evidence="1">Belongs to the protein-tyrosine phosphatase family. Non-receptor class dual specificity subfamily.</text>
</comment>
<feature type="compositionally biased region" description="Low complexity" evidence="5">
    <location>
        <begin position="788"/>
        <end position="799"/>
    </location>
</feature>
<dbReference type="PROSITE" id="PS50054">
    <property type="entry name" value="TYR_PHOSPHATASE_DUAL"/>
    <property type="match status" value="1"/>
</dbReference>
<dbReference type="Pfam" id="PF00782">
    <property type="entry name" value="DSPc"/>
    <property type="match status" value="1"/>
</dbReference>
<evidence type="ECO:0000256" key="3">
    <source>
        <dbReference type="ARBA" id="ARBA00022801"/>
    </source>
</evidence>
<dbReference type="InterPro" id="IPR029021">
    <property type="entry name" value="Prot-tyrosine_phosphatase-like"/>
</dbReference>
<dbReference type="SUPFAM" id="SSF52799">
    <property type="entry name" value="(Phosphotyrosine protein) phosphatases II"/>
    <property type="match status" value="1"/>
</dbReference>
<dbReference type="GO" id="GO:0017017">
    <property type="term" value="F:MAP kinase tyrosine/serine/threonine phosphatase activity"/>
    <property type="evidence" value="ECO:0000318"/>
    <property type="project" value="GO_Central"/>
</dbReference>
<dbReference type="OMA" id="CERNDMR"/>
<evidence type="ECO:0000259" key="7">
    <source>
        <dbReference type="PROSITE" id="PS50056"/>
    </source>
</evidence>
<dbReference type="EnsemblMetazoa" id="XM_011677552">
    <property type="protein sequence ID" value="XP_011675854"/>
    <property type="gene ID" value="LOC582330"/>
</dbReference>
<keyword evidence="3" id="KW-0378">Hydrolase</keyword>
<dbReference type="SMART" id="SM00404">
    <property type="entry name" value="PTPc_motif"/>
    <property type="match status" value="1"/>
</dbReference>
<dbReference type="InterPro" id="IPR020422">
    <property type="entry name" value="TYR_PHOSPHATASE_DUAL_dom"/>
</dbReference>
<reference evidence="9" key="1">
    <citation type="submission" date="2015-02" db="EMBL/GenBank/DDBJ databases">
        <title>Genome sequencing for Strongylocentrotus purpuratus.</title>
        <authorList>
            <person name="Murali S."/>
            <person name="Liu Y."/>
            <person name="Vee V."/>
            <person name="English A."/>
            <person name="Wang M."/>
            <person name="Skinner E."/>
            <person name="Han Y."/>
            <person name="Muzny D.M."/>
            <person name="Worley K.C."/>
            <person name="Gibbs R.A."/>
        </authorList>
    </citation>
    <scope>NUCLEOTIDE SEQUENCE</scope>
</reference>
<evidence type="ECO:0000259" key="6">
    <source>
        <dbReference type="PROSITE" id="PS50054"/>
    </source>
</evidence>
<protein>
    <recommendedName>
        <fullName evidence="2">protein-tyrosine-phosphatase</fullName>
        <ecNumber evidence="2">3.1.3.48</ecNumber>
    </recommendedName>
</protein>
<dbReference type="InParanoid" id="A0A7M7HKK5"/>
<dbReference type="InterPro" id="IPR003595">
    <property type="entry name" value="Tyr_Pase_cat"/>
</dbReference>
<dbReference type="InterPro" id="IPR016130">
    <property type="entry name" value="Tyr_Pase_AS"/>
</dbReference>
<dbReference type="GO" id="GO:0033550">
    <property type="term" value="F:MAP kinase tyrosine phosphatase activity"/>
    <property type="evidence" value="ECO:0000318"/>
    <property type="project" value="GO_Central"/>
</dbReference>
<feature type="compositionally biased region" description="Basic and acidic residues" evidence="5">
    <location>
        <begin position="656"/>
        <end position="676"/>
    </location>
</feature>
<name>A0A7M7HKK5_STRPU</name>
<dbReference type="Gene3D" id="3.90.190.10">
    <property type="entry name" value="Protein tyrosine phosphatase superfamily"/>
    <property type="match status" value="1"/>
</dbReference>